<feature type="chain" id="PRO_5045197350" evidence="1">
    <location>
        <begin position="32"/>
        <end position="224"/>
    </location>
</feature>
<protein>
    <submittedName>
        <fullName evidence="2">Uncharacterized protein</fullName>
    </submittedName>
</protein>
<organism evidence="2 3">
    <name type="scientific">Actinomycetospora chlora</name>
    <dbReference type="NCBI Taxonomy" id="663608"/>
    <lineage>
        <taxon>Bacteria</taxon>
        <taxon>Bacillati</taxon>
        <taxon>Actinomycetota</taxon>
        <taxon>Actinomycetes</taxon>
        <taxon>Pseudonocardiales</taxon>
        <taxon>Pseudonocardiaceae</taxon>
        <taxon>Actinomycetospora</taxon>
    </lineage>
</organism>
<sequence>MSRASRRPLAALISTAMIVGLFLIPGPTATADDCDERYVPGRGHVSVADLGGNLSISVQFEFTQQQLDSLRCHNPAALEVDVVVSGAVQNYGDRTNRTNLPNSYVDTEFDDDYSTRVLTVGTTAPENLRADSIYYLILDLDGYVRAIDSEMTVGLDFQRGRWAGLSPAHPVEAAACARGARRDPAWCVFAANTQVMSKNGMDPIHLPNASNYVESGAWGGPLSN</sequence>
<evidence type="ECO:0000256" key="1">
    <source>
        <dbReference type="SAM" id="SignalP"/>
    </source>
</evidence>
<keyword evidence="1" id="KW-0732">Signal</keyword>
<feature type="signal peptide" evidence="1">
    <location>
        <begin position="1"/>
        <end position="31"/>
    </location>
</feature>
<proteinExistence type="predicted"/>
<evidence type="ECO:0000313" key="3">
    <source>
        <dbReference type="Proteomes" id="UP001500928"/>
    </source>
</evidence>
<dbReference type="EMBL" id="BAABHO010000012">
    <property type="protein sequence ID" value="GAA4785851.1"/>
    <property type="molecule type" value="Genomic_DNA"/>
</dbReference>
<name>A0ABP9ATS7_9PSEU</name>
<reference evidence="3" key="1">
    <citation type="journal article" date="2019" name="Int. J. Syst. Evol. Microbiol.">
        <title>The Global Catalogue of Microorganisms (GCM) 10K type strain sequencing project: providing services to taxonomists for standard genome sequencing and annotation.</title>
        <authorList>
            <consortium name="The Broad Institute Genomics Platform"/>
            <consortium name="The Broad Institute Genome Sequencing Center for Infectious Disease"/>
            <person name="Wu L."/>
            <person name="Ma J."/>
        </authorList>
    </citation>
    <scope>NUCLEOTIDE SEQUENCE [LARGE SCALE GENOMIC DNA]</scope>
    <source>
        <strain evidence="3">JCM 17979</strain>
    </source>
</reference>
<keyword evidence="3" id="KW-1185">Reference proteome</keyword>
<evidence type="ECO:0000313" key="2">
    <source>
        <dbReference type="EMBL" id="GAA4785851.1"/>
    </source>
</evidence>
<dbReference type="Proteomes" id="UP001500928">
    <property type="component" value="Unassembled WGS sequence"/>
</dbReference>
<gene>
    <name evidence="2" type="ORF">GCM10023200_19790</name>
</gene>
<accession>A0ABP9ATS7</accession>
<comment type="caution">
    <text evidence="2">The sequence shown here is derived from an EMBL/GenBank/DDBJ whole genome shotgun (WGS) entry which is preliminary data.</text>
</comment>